<evidence type="ECO:0000313" key="3">
    <source>
        <dbReference type="Proteomes" id="UP001152049"/>
    </source>
</evidence>
<dbReference type="OrthoDB" id="415825at2759"/>
<sequence>MMYAPQGPELDKQAAELGKRLRDILHKGSGQAEMYSYFNYAFGEETKENIYGYESWRQERLLALKNKYDPHRRFGFYTPIA</sequence>
<feature type="domain" description="Berberine/berberine-like" evidence="1">
    <location>
        <begin position="36"/>
        <end position="80"/>
    </location>
</feature>
<name>A0A9W8S3A2_9HYPO</name>
<reference evidence="2" key="1">
    <citation type="submission" date="2022-09" db="EMBL/GenBank/DDBJ databases">
        <title>Fusarium specimens isolated from Avocado Roots.</title>
        <authorList>
            <person name="Stajich J."/>
            <person name="Roper C."/>
            <person name="Heimlech-Rivalta G."/>
        </authorList>
    </citation>
    <scope>NUCLEOTIDE SEQUENCE</scope>
    <source>
        <strain evidence="2">CF00136</strain>
    </source>
</reference>
<proteinExistence type="predicted"/>
<dbReference type="GO" id="GO:0050660">
    <property type="term" value="F:flavin adenine dinucleotide binding"/>
    <property type="evidence" value="ECO:0007669"/>
    <property type="project" value="InterPro"/>
</dbReference>
<dbReference type="GO" id="GO:0016491">
    <property type="term" value="F:oxidoreductase activity"/>
    <property type="evidence" value="ECO:0007669"/>
    <property type="project" value="InterPro"/>
</dbReference>
<gene>
    <name evidence="2" type="ORF">NW762_005839</name>
</gene>
<comment type="caution">
    <text evidence="2">The sequence shown here is derived from an EMBL/GenBank/DDBJ whole genome shotgun (WGS) entry which is preliminary data.</text>
</comment>
<evidence type="ECO:0000259" key="1">
    <source>
        <dbReference type="Pfam" id="PF08031"/>
    </source>
</evidence>
<dbReference type="EMBL" id="JAOQAZ010000009">
    <property type="protein sequence ID" value="KAJ4263806.1"/>
    <property type="molecule type" value="Genomic_DNA"/>
</dbReference>
<evidence type="ECO:0000313" key="2">
    <source>
        <dbReference type="EMBL" id="KAJ4263806.1"/>
    </source>
</evidence>
<dbReference type="Proteomes" id="UP001152049">
    <property type="component" value="Unassembled WGS sequence"/>
</dbReference>
<organism evidence="2 3">
    <name type="scientific">Fusarium torreyae</name>
    <dbReference type="NCBI Taxonomy" id="1237075"/>
    <lineage>
        <taxon>Eukaryota</taxon>
        <taxon>Fungi</taxon>
        <taxon>Dikarya</taxon>
        <taxon>Ascomycota</taxon>
        <taxon>Pezizomycotina</taxon>
        <taxon>Sordariomycetes</taxon>
        <taxon>Hypocreomycetidae</taxon>
        <taxon>Hypocreales</taxon>
        <taxon>Nectriaceae</taxon>
        <taxon>Fusarium</taxon>
    </lineage>
</organism>
<dbReference type="AlphaFoldDB" id="A0A9W8S3A2"/>
<protein>
    <recommendedName>
        <fullName evidence="1">Berberine/berberine-like domain-containing protein</fullName>
    </recommendedName>
</protein>
<accession>A0A9W8S3A2</accession>
<keyword evidence="3" id="KW-1185">Reference proteome</keyword>
<dbReference type="Pfam" id="PF08031">
    <property type="entry name" value="BBE"/>
    <property type="match status" value="1"/>
</dbReference>
<dbReference type="InterPro" id="IPR012951">
    <property type="entry name" value="BBE"/>
</dbReference>